<feature type="domain" description="Beta-lactamase-related" evidence="1">
    <location>
        <begin position="8"/>
        <end position="360"/>
    </location>
</feature>
<organism evidence="2 3">
    <name type="scientific">Devosia nitrariae</name>
    <dbReference type="NCBI Taxonomy" id="2071872"/>
    <lineage>
        <taxon>Bacteria</taxon>
        <taxon>Pseudomonadati</taxon>
        <taxon>Pseudomonadota</taxon>
        <taxon>Alphaproteobacteria</taxon>
        <taxon>Hyphomicrobiales</taxon>
        <taxon>Devosiaceae</taxon>
        <taxon>Devosia</taxon>
    </lineage>
</organism>
<dbReference type="PANTHER" id="PTHR43283">
    <property type="entry name" value="BETA-LACTAMASE-RELATED"/>
    <property type="match status" value="1"/>
</dbReference>
<gene>
    <name evidence="2" type="ORF">GCM10010862_51580</name>
</gene>
<dbReference type="PANTHER" id="PTHR43283:SF3">
    <property type="entry name" value="BETA-LACTAMASE FAMILY PROTEIN (AFU_ORTHOLOGUE AFUA_5G07500)"/>
    <property type="match status" value="1"/>
</dbReference>
<proteinExistence type="predicted"/>
<reference evidence="3" key="1">
    <citation type="journal article" date="2019" name="Int. J. Syst. Evol. Microbiol.">
        <title>The Global Catalogue of Microorganisms (GCM) 10K type strain sequencing project: providing services to taxonomists for standard genome sequencing and annotation.</title>
        <authorList>
            <consortium name="The Broad Institute Genomics Platform"/>
            <consortium name="The Broad Institute Genome Sequencing Center for Infectious Disease"/>
            <person name="Wu L."/>
            <person name="Ma J."/>
        </authorList>
    </citation>
    <scope>NUCLEOTIDE SEQUENCE [LARGE SCALE GENOMIC DNA]</scope>
    <source>
        <strain evidence="3">NBRC 112416</strain>
    </source>
</reference>
<dbReference type="RefSeq" id="WP_284343269.1">
    <property type="nucleotide sequence ID" value="NZ_BSNS01000024.1"/>
</dbReference>
<protein>
    <submittedName>
        <fullName evidence="2">Beta-lactamase/esterase</fullName>
    </submittedName>
</protein>
<keyword evidence="3" id="KW-1185">Reference proteome</keyword>
<evidence type="ECO:0000259" key="1">
    <source>
        <dbReference type="Pfam" id="PF00144"/>
    </source>
</evidence>
<dbReference type="Gene3D" id="3.40.710.10">
    <property type="entry name" value="DD-peptidase/beta-lactamase superfamily"/>
    <property type="match status" value="1"/>
</dbReference>
<accession>A0ABQ5WDR3</accession>
<sequence length="377" mass="40048">MDIAARIDHAVAAALEDKRVVGSVVIVKRDGETLHRRAAGLANRETGRTMQPDAIFRLSSLTKPIVATTVLAMAERGLLRLSDPVTRYLPDFRPKLADGSAPDITLQHLITHTAGLGPMPPLFEDERTDPEFLAVGLDRWHLSLERNLARLMRVPLQFAPGVGWAYSAGIDVLGAVAATLVGGTLGDAVATYVTGPLGMGDTRFSVTDVSRLAAPYADGPEGPVLMGDPHEVANPRGGITTYYPGLILDPKAYHAGGGGMAGTADDFMTLLEMLRTGGGAILSPQMLAEGAADQLAADVHQSPGWKFGYFGAVLVDPVLAESPQSVGTYRWGGIYGHSWFIDPAEELSVVAMTNTGLEGSDGRFPIDIRNAVYGRNH</sequence>
<dbReference type="EMBL" id="BSNS01000024">
    <property type="protein sequence ID" value="GLQ57899.1"/>
    <property type="molecule type" value="Genomic_DNA"/>
</dbReference>
<evidence type="ECO:0000313" key="2">
    <source>
        <dbReference type="EMBL" id="GLQ57899.1"/>
    </source>
</evidence>
<name>A0ABQ5WDR3_9HYPH</name>
<dbReference type="SUPFAM" id="SSF56601">
    <property type="entry name" value="beta-lactamase/transpeptidase-like"/>
    <property type="match status" value="1"/>
</dbReference>
<dbReference type="InterPro" id="IPR050789">
    <property type="entry name" value="Diverse_Enzym_Activities"/>
</dbReference>
<dbReference type="InterPro" id="IPR012338">
    <property type="entry name" value="Beta-lactam/transpept-like"/>
</dbReference>
<dbReference type="Proteomes" id="UP001156691">
    <property type="component" value="Unassembled WGS sequence"/>
</dbReference>
<evidence type="ECO:0000313" key="3">
    <source>
        <dbReference type="Proteomes" id="UP001156691"/>
    </source>
</evidence>
<dbReference type="Pfam" id="PF00144">
    <property type="entry name" value="Beta-lactamase"/>
    <property type="match status" value="1"/>
</dbReference>
<comment type="caution">
    <text evidence="2">The sequence shown here is derived from an EMBL/GenBank/DDBJ whole genome shotgun (WGS) entry which is preliminary data.</text>
</comment>
<dbReference type="InterPro" id="IPR001466">
    <property type="entry name" value="Beta-lactam-related"/>
</dbReference>